<evidence type="ECO:0000259" key="4">
    <source>
        <dbReference type="PROSITE" id="PS50830"/>
    </source>
</evidence>
<dbReference type="PROSITE" id="PS50830">
    <property type="entry name" value="TNASE_3"/>
    <property type="match status" value="1"/>
</dbReference>
<dbReference type="InterPro" id="IPR002071">
    <property type="entry name" value="Thermonucl_AS"/>
</dbReference>
<dbReference type="PROSITE" id="PS01123">
    <property type="entry name" value="TNASE_1"/>
    <property type="match status" value="1"/>
</dbReference>
<feature type="domain" description="TNase-like" evidence="4">
    <location>
        <begin position="22"/>
        <end position="158"/>
    </location>
</feature>
<dbReference type="GO" id="GO:0016787">
    <property type="term" value="F:hydrolase activity"/>
    <property type="evidence" value="ECO:0007669"/>
    <property type="project" value="UniProtKB-KW"/>
</dbReference>
<evidence type="ECO:0000313" key="6">
    <source>
        <dbReference type="Proteomes" id="UP000466517"/>
    </source>
</evidence>
<keyword evidence="5" id="KW-0614">Plasmid</keyword>
<dbReference type="SUPFAM" id="SSF50199">
    <property type="entry name" value="Staphylococcal nuclease"/>
    <property type="match status" value="1"/>
</dbReference>
<keyword evidence="1" id="KW-0540">Nuclease</keyword>
<dbReference type="Proteomes" id="UP000466517">
    <property type="component" value="Plasmid pJCM13574"/>
</dbReference>
<dbReference type="EMBL" id="AP022611">
    <property type="protein sequence ID" value="BBZ31387.1"/>
    <property type="molecule type" value="Genomic_DNA"/>
</dbReference>
<sequence length="169" mass="17899">MSGDRCADVLFAFVAAGRAAPASATATVLRAVDGDTIDVRDDTRGRLRVRVLGIDSPEVHQPGWSVGCWGPEAAKFAADTLTGQRVALAADPSQDSRDRYGRTLAYVEMADGRDFSVTAAAAGMAHSYVYDDKPVSRYPDIAAAEAQARNARRGLWGPPCEGNTESAPL</sequence>
<proteinExistence type="predicted"/>
<keyword evidence="3" id="KW-0378">Hydrolase</keyword>
<keyword evidence="6" id="KW-1185">Reference proteome</keyword>
<evidence type="ECO:0000256" key="3">
    <source>
        <dbReference type="ARBA" id="ARBA00022801"/>
    </source>
</evidence>
<dbReference type="InterPro" id="IPR016071">
    <property type="entry name" value="Staphylococal_nuclease_OB-fold"/>
</dbReference>
<reference evidence="5 6" key="1">
    <citation type="journal article" date="2019" name="Emerg. Microbes Infect.">
        <title>Comprehensive subspecies identification of 175 nontuberculous mycobacteria species based on 7547 genomic profiles.</title>
        <authorList>
            <person name="Matsumoto Y."/>
            <person name="Kinjo T."/>
            <person name="Motooka D."/>
            <person name="Nabeya D."/>
            <person name="Jung N."/>
            <person name="Uechi K."/>
            <person name="Horii T."/>
            <person name="Iida T."/>
            <person name="Fujita J."/>
            <person name="Nakamura S."/>
        </authorList>
    </citation>
    <scope>NUCLEOTIDE SEQUENCE [LARGE SCALE GENOMIC DNA]</scope>
    <source>
        <strain evidence="5 6">JCM 13574</strain>
        <plasmid evidence="6">pjcm13574 dna</plasmid>
    </source>
</reference>
<geneLocation type="plasmid" evidence="6">
    <name>pjcm13574 dna</name>
</geneLocation>
<dbReference type="KEGG" id="mmag:MMAD_56820"/>
<keyword evidence="2" id="KW-0255">Endonuclease</keyword>
<dbReference type="SMART" id="SM00318">
    <property type="entry name" value="SNc"/>
    <property type="match status" value="1"/>
</dbReference>
<dbReference type="PANTHER" id="PTHR12302:SF3">
    <property type="entry name" value="SERINE_THREONINE-PROTEIN KINASE 31"/>
    <property type="match status" value="1"/>
</dbReference>
<dbReference type="Pfam" id="PF00565">
    <property type="entry name" value="SNase"/>
    <property type="match status" value="1"/>
</dbReference>
<name>A0A7I7XQ58_9MYCO</name>
<dbReference type="GO" id="GO:0004519">
    <property type="term" value="F:endonuclease activity"/>
    <property type="evidence" value="ECO:0007669"/>
    <property type="project" value="UniProtKB-KW"/>
</dbReference>
<evidence type="ECO:0000256" key="1">
    <source>
        <dbReference type="ARBA" id="ARBA00022722"/>
    </source>
</evidence>
<organism evidence="5 6">
    <name type="scientific">Mycolicibacterium madagascariense</name>
    <dbReference type="NCBI Taxonomy" id="212765"/>
    <lineage>
        <taxon>Bacteria</taxon>
        <taxon>Bacillati</taxon>
        <taxon>Actinomycetota</taxon>
        <taxon>Actinomycetes</taxon>
        <taxon>Mycobacteriales</taxon>
        <taxon>Mycobacteriaceae</taxon>
        <taxon>Mycolicibacterium</taxon>
    </lineage>
</organism>
<dbReference type="Gene3D" id="2.40.50.90">
    <property type="match status" value="1"/>
</dbReference>
<protein>
    <submittedName>
        <fullName evidence="5">Nuclease</fullName>
    </submittedName>
</protein>
<dbReference type="GO" id="GO:0003676">
    <property type="term" value="F:nucleic acid binding"/>
    <property type="evidence" value="ECO:0007669"/>
    <property type="project" value="InterPro"/>
</dbReference>
<evidence type="ECO:0000313" key="5">
    <source>
        <dbReference type="EMBL" id="BBZ31387.1"/>
    </source>
</evidence>
<accession>A0A7I7XQ58</accession>
<evidence type="ECO:0000256" key="2">
    <source>
        <dbReference type="ARBA" id="ARBA00022759"/>
    </source>
</evidence>
<dbReference type="AlphaFoldDB" id="A0A7I7XQ58"/>
<dbReference type="InterPro" id="IPR035437">
    <property type="entry name" value="SNase_OB-fold_sf"/>
</dbReference>
<gene>
    <name evidence="5" type="ORF">MMAD_56820</name>
</gene>
<dbReference type="PANTHER" id="PTHR12302">
    <property type="entry name" value="EBNA2 BINDING PROTEIN P100"/>
    <property type="match status" value="1"/>
</dbReference>